<feature type="compositionally biased region" description="Low complexity" evidence="1">
    <location>
        <begin position="10"/>
        <end position="25"/>
    </location>
</feature>
<feature type="compositionally biased region" description="Basic and acidic residues" evidence="1">
    <location>
        <begin position="114"/>
        <end position="142"/>
    </location>
</feature>
<keyword evidence="3" id="KW-1185">Reference proteome</keyword>
<dbReference type="EMBL" id="RWKW01000006">
    <property type="protein sequence ID" value="RST87957.1"/>
    <property type="molecule type" value="Genomic_DNA"/>
</dbReference>
<sequence>MAPMPVRQKPMAPMAPQAQSPAAPQRTIRPVMPRVTLPAATQPSFAQASFAQPGIVQPAEEFRDPPMTAQVTPHPSRAQATRRAQQQTRPQSAPVEPDLDDALLQELETSLRYPARERPRNKAADIDDEMNKLLGEMSRDRR</sequence>
<proteinExistence type="predicted"/>
<dbReference type="Proteomes" id="UP000278398">
    <property type="component" value="Unassembled WGS sequence"/>
</dbReference>
<feature type="region of interest" description="Disordered" evidence="1">
    <location>
        <begin position="1"/>
        <end position="142"/>
    </location>
</feature>
<feature type="compositionally biased region" description="Polar residues" evidence="1">
    <location>
        <begin position="39"/>
        <end position="50"/>
    </location>
</feature>
<gene>
    <name evidence="2" type="ORF">EJC49_02725</name>
</gene>
<comment type="caution">
    <text evidence="2">The sequence shown here is derived from an EMBL/GenBank/DDBJ whole genome shotgun (WGS) entry which is preliminary data.</text>
</comment>
<name>A0A429Z2N1_9HYPH</name>
<reference evidence="2 3" key="1">
    <citation type="submission" date="2018-12" db="EMBL/GenBank/DDBJ databases">
        <title>Mesorhizobium carbonis sp. nov., isolated from coal mine water.</title>
        <authorList>
            <person name="Xin W."/>
            <person name="Xu Z."/>
            <person name="Xiang F."/>
            <person name="Zhang J."/>
            <person name="Xi L."/>
            <person name="Liu J."/>
        </authorList>
    </citation>
    <scope>NUCLEOTIDE SEQUENCE [LARGE SCALE GENOMIC DNA]</scope>
    <source>
        <strain evidence="2 3">B2.3</strain>
    </source>
</reference>
<organism evidence="2 3">
    <name type="scientific">Aquibium carbonis</name>
    <dbReference type="NCBI Taxonomy" id="2495581"/>
    <lineage>
        <taxon>Bacteria</taxon>
        <taxon>Pseudomonadati</taxon>
        <taxon>Pseudomonadota</taxon>
        <taxon>Alphaproteobacteria</taxon>
        <taxon>Hyphomicrobiales</taxon>
        <taxon>Phyllobacteriaceae</taxon>
        <taxon>Aquibium</taxon>
    </lineage>
</organism>
<evidence type="ECO:0000313" key="2">
    <source>
        <dbReference type="EMBL" id="RST87957.1"/>
    </source>
</evidence>
<accession>A0A429Z2N1</accession>
<evidence type="ECO:0000256" key="1">
    <source>
        <dbReference type="SAM" id="MobiDB-lite"/>
    </source>
</evidence>
<dbReference type="AlphaFoldDB" id="A0A429Z2N1"/>
<evidence type="ECO:0000313" key="3">
    <source>
        <dbReference type="Proteomes" id="UP000278398"/>
    </source>
</evidence>
<feature type="compositionally biased region" description="Low complexity" evidence="1">
    <location>
        <begin position="75"/>
        <end position="94"/>
    </location>
</feature>
<protein>
    <submittedName>
        <fullName evidence="2">Uncharacterized protein</fullName>
    </submittedName>
</protein>